<reference evidence="2 3" key="1">
    <citation type="journal article" date="2014" name="Appl. Environ. Microbiol.">
        <title>Comparative Genome Analysis of 'Candidatus Methanoplasma termitum' Indicates a New Mode of Energy Metabolism in the Seventh Order of Methanogens.</title>
        <authorList>
            <person name="Lang K."/>
            <person name="Schuldes J."/>
            <person name="Klingl A."/>
            <person name="Poehlein A."/>
            <person name="Daniel R."/>
            <person name="Brune A."/>
        </authorList>
    </citation>
    <scope>NUCLEOTIDE SEQUENCE [LARGE SCALE GENOMIC DNA]</scope>
    <source>
        <strain evidence="3">Mpt1</strain>
    </source>
</reference>
<keyword evidence="1" id="KW-1133">Transmembrane helix</keyword>
<gene>
    <name evidence="2" type="ORF">Mpt1_c13490</name>
</gene>
<dbReference type="KEGG" id="mear:Mpt1_c13490"/>
<dbReference type="Proteomes" id="UP000030787">
    <property type="component" value="Chromosome"/>
</dbReference>
<name>A0A0A7LDG5_9ARCH</name>
<feature type="transmembrane region" description="Helical" evidence="1">
    <location>
        <begin position="248"/>
        <end position="265"/>
    </location>
</feature>
<evidence type="ECO:0000256" key="1">
    <source>
        <dbReference type="SAM" id="Phobius"/>
    </source>
</evidence>
<dbReference type="RefSeq" id="WP_048113347.1">
    <property type="nucleotide sequence ID" value="NZ_CP010070.1"/>
</dbReference>
<proteinExistence type="predicted"/>
<dbReference type="AlphaFoldDB" id="A0A0A7LDG5"/>
<organism evidence="2 3">
    <name type="scientific">Candidatus Methanoplasma termitum</name>
    <dbReference type="NCBI Taxonomy" id="1577791"/>
    <lineage>
        <taxon>Archaea</taxon>
        <taxon>Methanobacteriati</taxon>
        <taxon>Thermoplasmatota</taxon>
        <taxon>Thermoplasmata</taxon>
        <taxon>Methanomassiliicoccales</taxon>
        <taxon>Methanomassiliicoccaceae</taxon>
        <taxon>Candidatus Methanoplasma</taxon>
    </lineage>
</organism>
<keyword evidence="1" id="KW-0812">Transmembrane</keyword>
<dbReference type="EMBL" id="CP010070">
    <property type="protein sequence ID" value="AIZ57210.1"/>
    <property type="molecule type" value="Genomic_DNA"/>
</dbReference>
<dbReference type="HOGENOM" id="CLU_1044286_0_0_2"/>
<evidence type="ECO:0000313" key="2">
    <source>
        <dbReference type="EMBL" id="AIZ57210.1"/>
    </source>
</evidence>
<sequence>MSVENIYGWVPNIRGNVCNPANIKSKIDEASLSYPKRENTSVLNIFCEYEYDISGNKIVVSNDLCGTVEINILHEGGLCSLNITKNKIKNDKGTKVWIAEVWRGFREMIDGCSDTVCDCTAMVPIYLNPGESLYEKIAEVFIETIEHETDFANRIVGRIIREKNTKTTSGWETLWNKSRNLQNVSNANQLYFRRFLDIYRNEFTPQRVDELNRMMNAWCDKAKIAYDDNMRESEFGFKKASDRLNRRRFYIAAASLIIAVLAIVLF</sequence>
<accession>A0A0A7LDG5</accession>
<keyword evidence="1" id="KW-0472">Membrane</keyword>
<dbReference type="STRING" id="1577791.Mpt1_c13490"/>
<evidence type="ECO:0000313" key="3">
    <source>
        <dbReference type="Proteomes" id="UP000030787"/>
    </source>
</evidence>
<protein>
    <submittedName>
        <fullName evidence="2">Uncharacterized protein</fullName>
    </submittedName>
</protein>
<dbReference type="GeneID" id="24819010"/>
<keyword evidence="3" id="KW-1185">Reference proteome</keyword>